<evidence type="ECO:0000313" key="2">
    <source>
        <dbReference type="Proteomes" id="UP000572907"/>
    </source>
</evidence>
<keyword evidence="2" id="KW-1185">Reference proteome</keyword>
<proteinExistence type="predicted"/>
<dbReference type="AlphaFoldDB" id="A0A7W4ZZ01"/>
<dbReference type="Proteomes" id="UP000572907">
    <property type="component" value="Unassembled WGS sequence"/>
</dbReference>
<comment type="caution">
    <text evidence="1">The sequence shown here is derived from an EMBL/GenBank/DDBJ whole genome shotgun (WGS) entry which is preliminary data.</text>
</comment>
<dbReference type="PANTHER" id="PTHR34613">
    <property type="entry name" value="SLL0800 PROTEIN"/>
    <property type="match status" value="1"/>
</dbReference>
<reference evidence="1 2" key="1">
    <citation type="submission" date="2020-08" db="EMBL/GenBank/DDBJ databases">
        <title>Genomic Encyclopedia of Type Strains, Phase III (KMG-III): the genomes of soil and plant-associated and newly described type strains.</title>
        <authorList>
            <person name="Whitman W."/>
        </authorList>
    </citation>
    <scope>NUCLEOTIDE SEQUENCE [LARGE SCALE GENOMIC DNA]</scope>
    <source>
        <strain evidence="1 2">CECT 3237</strain>
    </source>
</reference>
<dbReference type="PANTHER" id="PTHR34613:SF1">
    <property type="entry name" value="SLL6017 PROTEIN"/>
    <property type="match status" value="1"/>
</dbReference>
<gene>
    <name evidence="1" type="ORF">FHS41_007899</name>
</gene>
<accession>A0A7W4ZZ01</accession>
<organism evidence="1 2">
    <name type="scientific">Streptomyces violarus</name>
    <dbReference type="NCBI Taxonomy" id="67380"/>
    <lineage>
        <taxon>Bacteria</taxon>
        <taxon>Bacillati</taxon>
        <taxon>Actinomycetota</taxon>
        <taxon>Actinomycetes</taxon>
        <taxon>Kitasatosporales</taxon>
        <taxon>Streptomycetaceae</taxon>
        <taxon>Streptomyces</taxon>
    </lineage>
</organism>
<evidence type="ECO:0000313" key="1">
    <source>
        <dbReference type="EMBL" id="MBB3081344.1"/>
    </source>
</evidence>
<dbReference type="EMBL" id="JACHXE010000012">
    <property type="protein sequence ID" value="MBB3081344.1"/>
    <property type="molecule type" value="Genomic_DNA"/>
</dbReference>
<sequence>MAVDLSFYKSYISEEIRDEGREEGREEGRAEGEARRGAADVLEVLDVRGIDVPEAVRERIVSCDDPEALRRWHRRAVIAPTAEQIFSDEQDE</sequence>
<name>A0A7W4ZZ01_9ACTN</name>
<protein>
    <submittedName>
        <fullName evidence="1">Uncharacterized protein</fullName>
    </submittedName>
</protein>